<evidence type="ECO:0000313" key="2">
    <source>
        <dbReference type="EMBL" id="CAG6395301.1"/>
    </source>
</evidence>
<gene>
    <name evidence="2" type="ORF">SCOCK_300110</name>
</gene>
<evidence type="ECO:0000256" key="1">
    <source>
        <dbReference type="SAM" id="MobiDB-lite"/>
    </source>
</evidence>
<organism evidence="2 3">
    <name type="scientific">Actinacidiphila cocklensis</name>
    <dbReference type="NCBI Taxonomy" id="887465"/>
    <lineage>
        <taxon>Bacteria</taxon>
        <taxon>Bacillati</taxon>
        <taxon>Actinomycetota</taxon>
        <taxon>Actinomycetes</taxon>
        <taxon>Kitasatosporales</taxon>
        <taxon>Streptomycetaceae</taxon>
        <taxon>Actinacidiphila</taxon>
    </lineage>
</organism>
<dbReference type="Proteomes" id="UP001152519">
    <property type="component" value="Unassembled WGS sequence"/>
</dbReference>
<feature type="region of interest" description="Disordered" evidence="1">
    <location>
        <begin position="20"/>
        <end position="40"/>
    </location>
</feature>
<dbReference type="AlphaFoldDB" id="A0A9W4GSG5"/>
<accession>A0A9W4GSG5</accession>
<dbReference type="EMBL" id="CAJSLV010000060">
    <property type="protein sequence ID" value="CAG6395301.1"/>
    <property type="molecule type" value="Genomic_DNA"/>
</dbReference>
<name>A0A9W4GSG5_9ACTN</name>
<protein>
    <submittedName>
        <fullName evidence="2">Uncharacterized protein</fullName>
    </submittedName>
</protein>
<keyword evidence="3" id="KW-1185">Reference proteome</keyword>
<sequence length="40" mass="4794">MFFGACGYWCARDTVLRRHRDQVTRRHAARSRPHRGGRPR</sequence>
<comment type="caution">
    <text evidence="2">The sequence shown here is derived from an EMBL/GenBank/DDBJ whole genome shotgun (WGS) entry which is preliminary data.</text>
</comment>
<evidence type="ECO:0000313" key="3">
    <source>
        <dbReference type="Proteomes" id="UP001152519"/>
    </source>
</evidence>
<proteinExistence type="predicted"/>
<reference evidence="2" key="1">
    <citation type="submission" date="2021-05" db="EMBL/GenBank/DDBJ databases">
        <authorList>
            <person name="Arsene-Ploetze F."/>
        </authorList>
    </citation>
    <scope>NUCLEOTIDE SEQUENCE</scope>
    <source>
        <strain evidence="2">DSM 42138</strain>
    </source>
</reference>